<feature type="transmembrane region" description="Helical" evidence="1">
    <location>
        <begin position="12"/>
        <end position="31"/>
    </location>
</feature>
<evidence type="ECO:0000313" key="2">
    <source>
        <dbReference type="EMBL" id="PKE25648.1"/>
    </source>
</evidence>
<evidence type="ECO:0000256" key="1">
    <source>
        <dbReference type="SAM" id="Phobius"/>
    </source>
</evidence>
<sequence>MIEEQKKNKIEMVQSIFLGLLGLGLIIKIFIPVFEYVMDIAAVGLVTTLLYKATLEKHTGKAFLYSLLLLLIFILIFTQRMN</sequence>
<feature type="transmembrane region" description="Helical" evidence="1">
    <location>
        <begin position="62"/>
        <end position="81"/>
    </location>
</feature>
<protein>
    <recommendedName>
        <fullName evidence="4">AI-2E family transporter</fullName>
    </recommendedName>
</protein>
<organism evidence="2 3">
    <name type="scientific">Macrococcoides caseolyticum</name>
    <dbReference type="NCBI Taxonomy" id="69966"/>
    <lineage>
        <taxon>Bacteria</taxon>
        <taxon>Bacillati</taxon>
        <taxon>Bacillota</taxon>
        <taxon>Bacilli</taxon>
        <taxon>Bacillales</taxon>
        <taxon>Staphylococcaceae</taxon>
        <taxon>Macrococcoides</taxon>
    </lineage>
</organism>
<dbReference type="Proteomes" id="UP000233482">
    <property type="component" value="Unassembled WGS sequence"/>
</dbReference>
<accession>A0A855GPC0</accession>
<reference evidence="2 3" key="1">
    <citation type="submission" date="2017-12" db="EMBL/GenBank/DDBJ databases">
        <title>Genomics of Macrococcus caseolyticus.</title>
        <authorList>
            <person name="MacFadyen A.C."/>
            <person name="Paterson G.K."/>
        </authorList>
    </citation>
    <scope>NUCLEOTIDE SEQUENCE [LARGE SCALE GENOMIC DNA]</scope>
    <source>
        <strain evidence="2 3">5788_EF188</strain>
    </source>
</reference>
<evidence type="ECO:0008006" key="4">
    <source>
        <dbReference type="Google" id="ProtNLM"/>
    </source>
</evidence>
<keyword evidence="1" id="KW-0472">Membrane</keyword>
<gene>
    <name evidence="2" type="ORF">CW686_08960</name>
</gene>
<comment type="caution">
    <text evidence="2">The sequence shown here is derived from an EMBL/GenBank/DDBJ whole genome shotgun (WGS) entry which is preliminary data.</text>
</comment>
<dbReference type="EMBL" id="PIXC01000020">
    <property type="protein sequence ID" value="PKE25648.1"/>
    <property type="molecule type" value="Genomic_DNA"/>
</dbReference>
<proteinExistence type="predicted"/>
<keyword evidence="1" id="KW-1133">Transmembrane helix</keyword>
<evidence type="ECO:0000313" key="3">
    <source>
        <dbReference type="Proteomes" id="UP000233482"/>
    </source>
</evidence>
<dbReference type="RefSeq" id="WP_101144286.1">
    <property type="nucleotide sequence ID" value="NZ_CP073801.1"/>
</dbReference>
<dbReference type="AlphaFoldDB" id="A0A855GPC0"/>
<keyword evidence="1" id="KW-0812">Transmembrane</keyword>
<name>A0A855GPC0_9STAP</name>